<dbReference type="Pfam" id="PF21601">
    <property type="entry name" value="GldM_2nd"/>
    <property type="match status" value="1"/>
</dbReference>
<dbReference type="Proteomes" id="UP001244787">
    <property type="component" value="Unassembled WGS sequence"/>
</dbReference>
<gene>
    <name evidence="5" type="primary">gldM</name>
    <name evidence="5" type="ORF">QRD02_12740</name>
</gene>
<feature type="domain" description="Gliding motility-associated protein GldM N-terminal" evidence="2">
    <location>
        <begin position="31"/>
        <end position="218"/>
    </location>
</feature>
<protein>
    <submittedName>
        <fullName evidence="5">Gliding motility protein GldM</fullName>
    </submittedName>
</protein>
<dbReference type="InterPro" id="IPR048406">
    <property type="entry name" value="GldM_Ig-like-2"/>
</dbReference>
<keyword evidence="6" id="KW-1185">Reference proteome</keyword>
<evidence type="ECO:0000313" key="6">
    <source>
        <dbReference type="Proteomes" id="UP001244787"/>
    </source>
</evidence>
<dbReference type="InterPro" id="IPR019859">
    <property type="entry name" value="Motility-assoc_prot_GldM"/>
</dbReference>
<evidence type="ECO:0000259" key="1">
    <source>
        <dbReference type="Pfam" id="PF12080"/>
    </source>
</evidence>
<feature type="domain" description="Gliding motility-associated protein GldM first immunoglobulin-like" evidence="3">
    <location>
        <begin position="222"/>
        <end position="324"/>
    </location>
</feature>
<evidence type="ECO:0000313" key="5">
    <source>
        <dbReference type="EMBL" id="MDN3725249.1"/>
    </source>
</evidence>
<evidence type="ECO:0000259" key="3">
    <source>
        <dbReference type="Pfam" id="PF21601"/>
    </source>
</evidence>
<accession>A0ABT8DK87</accession>
<comment type="caution">
    <text evidence="5">The sequence shown here is derived from an EMBL/GenBank/DDBJ whole genome shotgun (WGS) entry which is preliminary data.</text>
</comment>
<dbReference type="InterPro" id="IPR022720">
    <property type="entry name" value="Motility-assoc_prot_GldM_N"/>
</dbReference>
<reference evidence="5 6" key="1">
    <citation type="submission" date="2023-06" db="EMBL/GenBank/DDBJ databases">
        <authorList>
            <person name="Ye Y.-Q."/>
            <person name="Du Z.-J."/>
        </authorList>
    </citation>
    <scope>NUCLEOTIDE SEQUENCE [LARGE SCALE GENOMIC DNA]</scope>
    <source>
        <strain evidence="5 6">SDUM287046</strain>
    </source>
</reference>
<evidence type="ECO:0000259" key="4">
    <source>
        <dbReference type="Pfam" id="PF21602"/>
    </source>
</evidence>
<name>A0ABT8DK87_9FLAO</name>
<dbReference type="InterPro" id="IPR048405">
    <property type="entry name" value="GldM_Ig-like-1"/>
</dbReference>
<proteinExistence type="predicted"/>
<sequence>MAGGKLSPRQKMINLMYLVFIAMLALNMSKEVLSAFGLLNEKIAVANDATVQRNTAFLASLETKAAEQPEQYSAVLAKANQIKEIATEFDNYLSTLKSDMMATVKDPTDYEVMDKPDYLNNLFFRGDNYKPEGQEFLDKLNDYRSSMLEVLGNDYPDIKSFIESNFSTAKVKNRDGNEVAWLNYNFEGFPMIASLTKITQMQADVKTVNSELLSKFLAGQQAAALSFTQYNTLLETSKSAYYAGEAFDGGIVLGRKDPNTKPNRVELTLDGRPLTEDQYAIENGKVMLKMSAGAPGDHKIEGNLIFIENGKETEIPVNLGFSTISKPNSAVIAADKMNVVYRGVDNPMTVSIPGIPDNKVNASAPGLSKVSGSKYVMRPGAGRTVTITASGTLPDGTGVRTPAEFRIKDIPPPVGAIRGETGIVRMERGGLEISTVSAVLQDFDFELNINVTGFSFKVSGQPTVKVNGTKLDAAAKGALRRAQRGDAVQIFDIQAKLAGNSGYMLKKISPVIIELTN</sequence>
<dbReference type="NCBIfam" id="TIGR03517">
    <property type="entry name" value="GldM_gliding"/>
    <property type="match status" value="1"/>
</dbReference>
<feature type="domain" description="Gliding motility-associated protein GldM C-terminal" evidence="1">
    <location>
        <begin position="411"/>
        <end position="515"/>
    </location>
</feature>
<dbReference type="Pfam" id="PF12080">
    <property type="entry name" value="GldM_4th"/>
    <property type="match status" value="1"/>
</dbReference>
<dbReference type="InterPro" id="IPR022719">
    <property type="entry name" value="Motility-assoc_prot_GldM_C"/>
</dbReference>
<evidence type="ECO:0000259" key="2">
    <source>
        <dbReference type="Pfam" id="PF12081"/>
    </source>
</evidence>
<dbReference type="RefSeq" id="WP_290255338.1">
    <property type="nucleotide sequence ID" value="NZ_JAUGQQ010000011.1"/>
</dbReference>
<dbReference type="Pfam" id="PF12081">
    <property type="entry name" value="GldM_1st"/>
    <property type="match status" value="1"/>
</dbReference>
<dbReference type="EMBL" id="JAUGQQ010000011">
    <property type="protein sequence ID" value="MDN3725249.1"/>
    <property type="molecule type" value="Genomic_DNA"/>
</dbReference>
<organism evidence="5 6">
    <name type="scientific">Aequorivita aurantiaca</name>
    <dbReference type="NCBI Taxonomy" id="3053356"/>
    <lineage>
        <taxon>Bacteria</taxon>
        <taxon>Pseudomonadati</taxon>
        <taxon>Bacteroidota</taxon>
        <taxon>Flavobacteriia</taxon>
        <taxon>Flavobacteriales</taxon>
        <taxon>Flavobacteriaceae</taxon>
        <taxon>Aequorivita</taxon>
    </lineage>
</organism>
<dbReference type="Pfam" id="PF21602">
    <property type="entry name" value="GldM_3rd"/>
    <property type="match status" value="1"/>
</dbReference>
<feature type="domain" description="Gliding motility-associated protein GldM second immunoglobulin-like" evidence="4">
    <location>
        <begin position="329"/>
        <end position="408"/>
    </location>
</feature>